<dbReference type="EMBL" id="AZBU02000002">
    <property type="protein sequence ID" value="TKR96836.1"/>
    <property type="molecule type" value="Genomic_DNA"/>
</dbReference>
<sequence length="126" mass="13349">MENEEISCSGSSFTTASPCSATVLSFGYAESDCDFSDSEVDSVVSESSCATAVPELEFVDSLVLLRSRCASASLLPPAEESEVRSIPILAFPRTSRRTSPKWSPSTNSRSSTTKSTGHCPKKPAST</sequence>
<name>A0A4U5PK27_STECR</name>
<feature type="compositionally biased region" description="Low complexity" evidence="1">
    <location>
        <begin position="100"/>
        <end position="116"/>
    </location>
</feature>
<organism evidence="2 3">
    <name type="scientific">Steinernema carpocapsae</name>
    <name type="common">Entomopathogenic nematode</name>
    <dbReference type="NCBI Taxonomy" id="34508"/>
    <lineage>
        <taxon>Eukaryota</taxon>
        <taxon>Metazoa</taxon>
        <taxon>Ecdysozoa</taxon>
        <taxon>Nematoda</taxon>
        <taxon>Chromadorea</taxon>
        <taxon>Rhabditida</taxon>
        <taxon>Tylenchina</taxon>
        <taxon>Panagrolaimomorpha</taxon>
        <taxon>Strongyloidoidea</taxon>
        <taxon>Steinernematidae</taxon>
        <taxon>Steinernema</taxon>
    </lineage>
</organism>
<accession>A0A4U5PK27</accession>
<gene>
    <name evidence="2" type="ORF">L596_010798</name>
</gene>
<proteinExistence type="predicted"/>
<evidence type="ECO:0000313" key="2">
    <source>
        <dbReference type="EMBL" id="TKR96836.1"/>
    </source>
</evidence>
<evidence type="ECO:0000313" key="3">
    <source>
        <dbReference type="Proteomes" id="UP000298663"/>
    </source>
</evidence>
<reference evidence="2 3" key="1">
    <citation type="journal article" date="2015" name="Genome Biol.">
        <title>Comparative genomics of Steinernema reveals deeply conserved gene regulatory networks.</title>
        <authorList>
            <person name="Dillman A.R."/>
            <person name="Macchietto M."/>
            <person name="Porter C.F."/>
            <person name="Rogers A."/>
            <person name="Williams B."/>
            <person name="Antoshechkin I."/>
            <person name="Lee M.M."/>
            <person name="Goodwin Z."/>
            <person name="Lu X."/>
            <person name="Lewis E.E."/>
            <person name="Goodrich-Blair H."/>
            <person name="Stock S.P."/>
            <person name="Adams B.J."/>
            <person name="Sternberg P.W."/>
            <person name="Mortazavi A."/>
        </authorList>
    </citation>
    <scope>NUCLEOTIDE SEQUENCE [LARGE SCALE GENOMIC DNA]</scope>
    <source>
        <strain evidence="2 3">ALL</strain>
    </source>
</reference>
<dbReference type="Proteomes" id="UP000298663">
    <property type="component" value="Unassembled WGS sequence"/>
</dbReference>
<protein>
    <submittedName>
        <fullName evidence="2">Uncharacterized protein</fullName>
    </submittedName>
</protein>
<evidence type="ECO:0000256" key="1">
    <source>
        <dbReference type="SAM" id="MobiDB-lite"/>
    </source>
</evidence>
<dbReference type="AlphaFoldDB" id="A0A4U5PK27"/>
<feature type="region of interest" description="Disordered" evidence="1">
    <location>
        <begin position="77"/>
        <end position="126"/>
    </location>
</feature>
<comment type="caution">
    <text evidence="2">The sequence shown here is derived from an EMBL/GenBank/DDBJ whole genome shotgun (WGS) entry which is preliminary data.</text>
</comment>
<reference evidence="2 3" key="2">
    <citation type="journal article" date="2019" name="G3 (Bethesda)">
        <title>Hybrid Assembly of the Genome of the Entomopathogenic Nematode Steinernema carpocapsae Identifies the X-Chromosome.</title>
        <authorList>
            <person name="Serra L."/>
            <person name="Macchietto M."/>
            <person name="Macias-Munoz A."/>
            <person name="McGill C.J."/>
            <person name="Rodriguez I.M."/>
            <person name="Rodriguez B."/>
            <person name="Murad R."/>
            <person name="Mortazavi A."/>
        </authorList>
    </citation>
    <scope>NUCLEOTIDE SEQUENCE [LARGE SCALE GENOMIC DNA]</scope>
    <source>
        <strain evidence="2 3">ALL</strain>
    </source>
</reference>
<keyword evidence="3" id="KW-1185">Reference proteome</keyword>